<dbReference type="PANTHER" id="PTHR48081:SF30">
    <property type="entry name" value="ACETYL-HYDROLASE LIPR-RELATED"/>
    <property type="match status" value="1"/>
</dbReference>
<evidence type="ECO:0000256" key="2">
    <source>
        <dbReference type="ARBA" id="ARBA00022801"/>
    </source>
</evidence>
<dbReference type="InterPro" id="IPR050300">
    <property type="entry name" value="GDXG_lipolytic_enzyme"/>
</dbReference>
<evidence type="ECO:0000259" key="4">
    <source>
        <dbReference type="Pfam" id="PF07859"/>
    </source>
</evidence>
<dbReference type="EMBL" id="VWOJ01000002">
    <property type="protein sequence ID" value="KAA5803339.1"/>
    <property type="molecule type" value="Genomic_DNA"/>
</dbReference>
<evidence type="ECO:0000256" key="1">
    <source>
        <dbReference type="ARBA" id="ARBA00010515"/>
    </source>
</evidence>
<gene>
    <name evidence="5" type="ORF">F1654_05890</name>
</gene>
<evidence type="ECO:0000313" key="5">
    <source>
        <dbReference type="EMBL" id="KAA5803339.1"/>
    </source>
</evidence>
<protein>
    <submittedName>
        <fullName evidence="5">Alpha/beta hydrolase</fullName>
    </submittedName>
</protein>
<dbReference type="Pfam" id="PF07859">
    <property type="entry name" value="Abhydrolase_3"/>
    <property type="match status" value="1"/>
</dbReference>
<dbReference type="RefSeq" id="WP_150022607.1">
    <property type="nucleotide sequence ID" value="NZ_VWOJ01000002.1"/>
</dbReference>
<dbReference type="AlphaFoldDB" id="A0A5M6ZF35"/>
<comment type="caution">
    <text evidence="5">The sequence shown here is derived from an EMBL/GenBank/DDBJ whole genome shotgun (WGS) entry which is preliminary data.</text>
</comment>
<name>A0A5M6ZF35_9PROT</name>
<organism evidence="5 6">
    <name type="scientific">Alkalicaulis satelles</name>
    <dbReference type="NCBI Taxonomy" id="2609175"/>
    <lineage>
        <taxon>Bacteria</taxon>
        <taxon>Pseudomonadati</taxon>
        <taxon>Pseudomonadota</taxon>
        <taxon>Alphaproteobacteria</taxon>
        <taxon>Maricaulales</taxon>
        <taxon>Maricaulaceae</taxon>
        <taxon>Alkalicaulis</taxon>
    </lineage>
</organism>
<reference evidence="5 6" key="1">
    <citation type="submission" date="2019-09" db="EMBL/GenBank/DDBJ databases">
        <authorList>
            <person name="Kevbrin V."/>
            <person name="Grouzdev D.S."/>
        </authorList>
    </citation>
    <scope>NUCLEOTIDE SEQUENCE [LARGE SCALE GENOMIC DNA]</scope>
    <source>
        <strain evidence="5 6">G-192</strain>
    </source>
</reference>
<dbReference type="SUPFAM" id="SSF53474">
    <property type="entry name" value="alpha/beta-Hydrolases"/>
    <property type="match status" value="1"/>
</dbReference>
<sequence>MLETMGHQGGLGLRRFLGRRMARKVGRASLSREAPVDVQRQRMDHAGDRLPPPKGVHIDRISYAGLQALRFTPVKPAPGAILYLHGGGYSRGSAQSHKPLVARLSTLLNMSAISVDYRLAPEHQCPAAVEDGAAALAEICAEADGPVLLAGDSAGGGLALSSVIRQRQAGGVMPAALYLISPWTDLSLSGASVKARAGADPMLTPGNLKAGADLYLGQLDSRDPEASPLFADLAGLPPVFIQVGEDEVLLDDAVRLHDALEAAGVETRCEVWQAMWHDFQLFAPLISEADAALARARDWLAPHLAADQA</sequence>
<evidence type="ECO:0000313" key="6">
    <source>
        <dbReference type="Proteomes" id="UP000325122"/>
    </source>
</evidence>
<dbReference type="PANTHER" id="PTHR48081">
    <property type="entry name" value="AB HYDROLASE SUPERFAMILY PROTEIN C4A8.06C"/>
    <property type="match status" value="1"/>
</dbReference>
<feature type="active site" evidence="3">
    <location>
        <position position="153"/>
    </location>
</feature>
<accession>A0A5M6ZF35</accession>
<proteinExistence type="inferred from homology"/>
<dbReference type="InterPro" id="IPR029058">
    <property type="entry name" value="AB_hydrolase_fold"/>
</dbReference>
<dbReference type="Gene3D" id="3.40.50.1820">
    <property type="entry name" value="alpha/beta hydrolase"/>
    <property type="match status" value="1"/>
</dbReference>
<dbReference type="GO" id="GO:0004806">
    <property type="term" value="F:triacylglycerol lipase activity"/>
    <property type="evidence" value="ECO:0007669"/>
    <property type="project" value="TreeGrafter"/>
</dbReference>
<keyword evidence="6" id="KW-1185">Reference proteome</keyword>
<keyword evidence="2 5" id="KW-0378">Hydrolase</keyword>
<dbReference type="PROSITE" id="PS01174">
    <property type="entry name" value="LIPASE_GDXG_SER"/>
    <property type="match status" value="1"/>
</dbReference>
<dbReference type="InterPro" id="IPR013094">
    <property type="entry name" value="AB_hydrolase_3"/>
</dbReference>
<comment type="similarity">
    <text evidence="1">Belongs to the 'GDXG' lipolytic enzyme family.</text>
</comment>
<feature type="domain" description="Alpha/beta hydrolase fold-3" evidence="4">
    <location>
        <begin position="81"/>
        <end position="280"/>
    </location>
</feature>
<dbReference type="InterPro" id="IPR033140">
    <property type="entry name" value="Lipase_GDXG_put_SER_AS"/>
</dbReference>
<dbReference type="InterPro" id="IPR002168">
    <property type="entry name" value="Lipase_GDXG_HIS_AS"/>
</dbReference>
<dbReference type="PROSITE" id="PS01173">
    <property type="entry name" value="LIPASE_GDXG_HIS"/>
    <property type="match status" value="1"/>
</dbReference>
<evidence type="ECO:0000256" key="3">
    <source>
        <dbReference type="PROSITE-ProRule" id="PRU10038"/>
    </source>
</evidence>
<dbReference type="Proteomes" id="UP000325122">
    <property type="component" value="Unassembled WGS sequence"/>
</dbReference>